<keyword evidence="2" id="KW-1185">Reference proteome</keyword>
<dbReference type="GO" id="GO:0003676">
    <property type="term" value="F:nucleic acid binding"/>
    <property type="evidence" value="ECO:0007669"/>
    <property type="project" value="InterPro"/>
</dbReference>
<sequence>FDERCITVWGCITAQGLGRVCRIEGNMVAELYTQILDDVFLGSLCDLGINTKDVCFPRP</sequence>
<accession>A0A0D0E578</accession>
<dbReference type="Proteomes" id="UP000054538">
    <property type="component" value="Unassembled WGS sequence"/>
</dbReference>
<dbReference type="HOGENOM" id="CLU_2967344_0_0_1"/>
<proteinExistence type="predicted"/>
<dbReference type="Gene3D" id="3.30.420.10">
    <property type="entry name" value="Ribonuclease H-like superfamily/Ribonuclease H"/>
    <property type="match status" value="1"/>
</dbReference>
<dbReference type="AlphaFoldDB" id="A0A0D0E578"/>
<feature type="non-terminal residue" evidence="1">
    <location>
        <position position="1"/>
    </location>
</feature>
<evidence type="ECO:0000313" key="2">
    <source>
        <dbReference type="Proteomes" id="UP000054538"/>
    </source>
</evidence>
<gene>
    <name evidence="1" type="ORF">PAXRUDRAFT_131396</name>
</gene>
<reference evidence="2" key="2">
    <citation type="submission" date="2015-01" db="EMBL/GenBank/DDBJ databases">
        <title>Evolutionary Origins and Diversification of the Mycorrhizal Mutualists.</title>
        <authorList>
            <consortium name="DOE Joint Genome Institute"/>
            <consortium name="Mycorrhizal Genomics Consortium"/>
            <person name="Kohler A."/>
            <person name="Kuo A."/>
            <person name="Nagy L.G."/>
            <person name="Floudas D."/>
            <person name="Copeland A."/>
            <person name="Barry K.W."/>
            <person name="Cichocki N."/>
            <person name="Veneault-Fourrey C."/>
            <person name="LaButti K."/>
            <person name="Lindquist E.A."/>
            <person name="Lipzen A."/>
            <person name="Lundell T."/>
            <person name="Morin E."/>
            <person name="Murat C."/>
            <person name="Riley R."/>
            <person name="Ohm R."/>
            <person name="Sun H."/>
            <person name="Tunlid A."/>
            <person name="Henrissat B."/>
            <person name="Grigoriev I.V."/>
            <person name="Hibbett D.S."/>
            <person name="Martin F."/>
        </authorList>
    </citation>
    <scope>NUCLEOTIDE SEQUENCE [LARGE SCALE GENOMIC DNA]</scope>
    <source>
        <strain evidence="2">Ve08.2h10</strain>
    </source>
</reference>
<dbReference type="InterPro" id="IPR036397">
    <property type="entry name" value="RNaseH_sf"/>
</dbReference>
<name>A0A0D0E578_9AGAM</name>
<dbReference type="InParanoid" id="A0A0D0E578"/>
<reference evidence="1 2" key="1">
    <citation type="submission" date="2014-04" db="EMBL/GenBank/DDBJ databases">
        <authorList>
            <consortium name="DOE Joint Genome Institute"/>
            <person name="Kuo A."/>
            <person name="Kohler A."/>
            <person name="Jargeat P."/>
            <person name="Nagy L.G."/>
            <person name="Floudas D."/>
            <person name="Copeland A."/>
            <person name="Barry K.W."/>
            <person name="Cichocki N."/>
            <person name="Veneault-Fourrey C."/>
            <person name="LaButti K."/>
            <person name="Lindquist E.A."/>
            <person name="Lipzen A."/>
            <person name="Lundell T."/>
            <person name="Morin E."/>
            <person name="Murat C."/>
            <person name="Sun H."/>
            <person name="Tunlid A."/>
            <person name="Henrissat B."/>
            <person name="Grigoriev I.V."/>
            <person name="Hibbett D.S."/>
            <person name="Martin F."/>
            <person name="Nordberg H.P."/>
            <person name="Cantor M.N."/>
            <person name="Hua S.X."/>
        </authorList>
    </citation>
    <scope>NUCLEOTIDE SEQUENCE [LARGE SCALE GENOMIC DNA]</scope>
    <source>
        <strain evidence="1 2">Ve08.2h10</strain>
    </source>
</reference>
<protein>
    <submittedName>
        <fullName evidence="1">Uncharacterized protein</fullName>
    </submittedName>
</protein>
<dbReference type="OrthoDB" id="2660874at2759"/>
<evidence type="ECO:0000313" key="1">
    <source>
        <dbReference type="EMBL" id="KIK99746.1"/>
    </source>
</evidence>
<dbReference type="EMBL" id="KN824851">
    <property type="protein sequence ID" value="KIK99746.1"/>
    <property type="molecule type" value="Genomic_DNA"/>
</dbReference>
<organism evidence="1 2">
    <name type="scientific">Paxillus rubicundulus Ve08.2h10</name>
    <dbReference type="NCBI Taxonomy" id="930991"/>
    <lineage>
        <taxon>Eukaryota</taxon>
        <taxon>Fungi</taxon>
        <taxon>Dikarya</taxon>
        <taxon>Basidiomycota</taxon>
        <taxon>Agaricomycotina</taxon>
        <taxon>Agaricomycetes</taxon>
        <taxon>Agaricomycetidae</taxon>
        <taxon>Boletales</taxon>
        <taxon>Paxilineae</taxon>
        <taxon>Paxillaceae</taxon>
        <taxon>Paxillus</taxon>
    </lineage>
</organism>